<evidence type="ECO:0000313" key="1">
    <source>
        <dbReference type="EMBL" id="KAF2965035.1"/>
    </source>
</evidence>
<evidence type="ECO:0000313" key="2">
    <source>
        <dbReference type="Proteomes" id="UP000481858"/>
    </source>
</evidence>
<dbReference type="InParanoid" id="A0A7C8MPX7"/>
<organism evidence="1 2">
    <name type="scientific">Xylaria multiplex</name>
    <dbReference type="NCBI Taxonomy" id="323545"/>
    <lineage>
        <taxon>Eukaryota</taxon>
        <taxon>Fungi</taxon>
        <taxon>Dikarya</taxon>
        <taxon>Ascomycota</taxon>
        <taxon>Pezizomycotina</taxon>
        <taxon>Sordariomycetes</taxon>
        <taxon>Xylariomycetidae</taxon>
        <taxon>Xylariales</taxon>
        <taxon>Xylariaceae</taxon>
        <taxon>Xylaria</taxon>
    </lineage>
</organism>
<name>A0A7C8MPX7_9PEZI</name>
<dbReference type="AlphaFoldDB" id="A0A7C8MPX7"/>
<dbReference type="Proteomes" id="UP000481858">
    <property type="component" value="Unassembled WGS sequence"/>
</dbReference>
<dbReference type="EMBL" id="WUBL01000128">
    <property type="protein sequence ID" value="KAF2965035.1"/>
    <property type="molecule type" value="Genomic_DNA"/>
</dbReference>
<sequence length="269" mass="29864">MADLNNGSLQLVRTGLNPTVEDVFEARRILTQLGTNNHTVPMEIALMILSLASYHPYQSSIKQLEAIYKANDFWKPGPQASVAGLYLTMATLPISDTIARAKSITFQMEAADQGWATFGGEGTYRNSHTWYEVSILRPQSTASTAASLANTDIENFPTPQEARVQLRNHGWDMVENDGTVTWKVHKNITASSEYRHYRVDWVAGIPTEVDDPGAMGDGQGFLALLRPGDVVALWARAEVCLAKHRSVLWVEQLTFISNKLGLTRFGKRL</sequence>
<accession>A0A7C8MPX7</accession>
<keyword evidence="2" id="KW-1185">Reference proteome</keyword>
<protein>
    <submittedName>
        <fullName evidence="1">Uncharacterized protein</fullName>
    </submittedName>
</protein>
<reference evidence="1 2" key="1">
    <citation type="submission" date="2019-12" db="EMBL/GenBank/DDBJ databases">
        <title>Draft genome sequence of the ascomycete Xylaria multiplex DSM 110363.</title>
        <authorList>
            <person name="Buettner E."/>
            <person name="Kellner H."/>
        </authorList>
    </citation>
    <scope>NUCLEOTIDE SEQUENCE [LARGE SCALE GENOMIC DNA]</scope>
    <source>
        <strain evidence="1 2">DSM 110363</strain>
    </source>
</reference>
<comment type="caution">
    <text evidence="1">The sequence shown here is derived from an EMBL/GenBank/DDBJ whole genome shotgun (WGS) entry which is preliminary data.</text>
</comment>
<dbReference type="OrthoDB" id="66095at2759"/>
<gene>
    <name evidence="1" type="ORF">GQX73_g8542</name>
</gene>
<proteinExistence type="predicted"/>